<keyword evidence="4 7" id="KW-0812">Transmembrane</keyword>
<dbReference type="InterPro" id="IPR006043">
    <property type="entry name" value="NCS2"/>
</dbReference>
<evidence type="ECO:0000256" key="5">
    <source>
        <dbReference type="ARBA" id="ARBA00022989"/>
    </source>
</evidence>
<dbReference type="PATRIC" id="fig|157733.3.peg.3691"/>
<sequence length="424" mass="44978">MKKKIDFDFQAHDTSLKKEILAGFTSFFTIVYIAAVNASILADAGIPFEAGMIATVLTSVVGCLLIGFYANAPIILVPGMGVNAFFTYTMVESMGLSWQVALASVFIAGVLFAITAFTPLAGVLSKAIPRSLKEAITVGIGLFLTFIGLQKGGIVVSSESTFVEMGNLGSAHVIATLVTLALAAILFIRNVKGHFLISMLAGTALAWSLGLIETGNQESFSFSSYSSVFGAMSFDDILIIPFWIATFSMAMILVFENMGLLHGLLPDQSKFEKSYKANAISAISAGLFGTSPTVSTVESASGISAGGRTGLTSITTGLLFLTSLFFIPVFKIIPDSAIAPVLIIIGGLMITSIQNISLQDFSEGFPAFLIIVMIPLTYSIVDGIAFGFIAYPFLKIALGKAKEVPVPMYIIASLFFVNFFLHGI</sequence>
<dbReference type="RefSeq" id="WP_048310178.1">
    <property type="nucleotide sequence ID" value="NZ_CP119526.1"/>
</dbReference>
<dbReference type="STRING" id="157733.AB986_07145"/>
<evidence type="ECO:0000256" key="7">
    <source>
        <dbReference type="SAM" id="Phobius"/>
    </source>
</evidence>
<feature type="transmembrane region" description="Helical" evidence="7">
    <location>
        <begin position="337"/>
        <end position="356"/>
    </location>
</feature>
<feature type="transmembrane region" description="Helical" evidence="7">
    <location>
        <begin position="53"/>
        <end position="76"/>
    </location>
</feature>
<evidence type="ECO:0000256" key="6">
    <source>
        <dbReference type="ARBA" id="ARBA00023136"/>
    </source>
</evidence>
<feature type="transmembrane region" description="Helical" evidence="7">
    <location>
        <begin position="135"/>
        <end position="156"/>
    </location>
</feature>
<keyword evidence="6 7" id="KW-0472">Membrane</keyword>
<feature type="transmembrane region" description="Helical" evidence="7">
    <location>
        <begin position="20"/>
        <end position="41"/>
    </location>
</feature>
<name>A0A0J6D125_9BACL</name>
<dbReference type="PANTHER" id="PTHR43337">
    <property type="entry name" value="XANTHINE/URACIL PERMEASE C887.17-RELATED"/>
    <property type="match status" value="1"/>
</dbReference>
<feature type="transmembrane region" description="Helical" evidence="7">
    <location>
        <begin position="96"/>
        <end position="123"/>
    </location>
</feature>
<reference evidence="8" key="1">
    <citation type="submission" date="2015-06" db="EMBL/GenBank/DDBJ databases">
        <authorList>
            <person name="Liu B."/>
            <person name="Wang J."/>
            <person name="Zhu Y."/>
            <person name="Liu G."/>
            <person name="Chen Q."/>
            <person name="Zheng C."/>
            <person name="Che J."/>
            <person name="Ge C."/>
            <person name="Shi H."/>
            <person name="Pan Z."/>
            <person name="Liu X."/>
        </authorList>
    </citation>
    <scope>NUCLEOTIDE SEQUENCE [LARGE SCALE GENOMIC DNA]</scope>
    <source>
        <strain evidence="8">DSM 16346</strain>
    </source>
</reference>
<dbReference type="GO" id="GO:0005345">
    <property type="term" value="F:purine nucleobase transmembrane transporter activity"/>
    <property type="evidence" value="ECO:0007669"/>
    <property type="project" value="TreeGrafter"/>
</dbReference>
<evidence type="ECO:0000256" key="4">
    <source>
        <dbReference type="ARBA" id="ARBA00022692"/>
    </source>
</evidence>
<keyword evidence="5 7" id="KW-1133">Transmembrane helix</keyword>
<dbReference type="AlphaFoldDB" id="A0A0J6D125"/>
<proteinExistence type="inferred from homology"/>
<evidence type="ECO:0000256" key="1">
    <source>
        <dbReference type="ARBA" id="ARBA00004141"/>
    </source>
</evidence>
<feature type="transmembrane region" description="Helical" evidence="7">
    <location>
        <begin position="368"/>
        <end position="394"/>
    </location>
</feature>
<protein>
    <submittedName>
        <fullName evidence="8">Permease</fullName>
    </submittedName>
</protein>
<evidence type="ECO:0000256" key="2">
    <source>
        <dbReference type="ARBA" id="ARBA00005697"/>
    </source>
</evidence>
<dbReference type="GO" id="GO:0005886">
    <property type="term" value="C:plasma membrane"/>
    <property type="evidence" value="ECO:0007669"/>
    <property type="project" value="TreeGrafter"/>
</dbReference>
<keyword evidence="3" id="KW-0813">Transport</keyword>
<dbReference type="PANTHER" id="PTHR43337:SF2">
    <property type="entry name" value="XANTHINE_URACIL PERMEASE"/>
    <property type="match status" value="1"/>
</dbReference>
<feature type="transmembrane region" description="Helical" evidence="7">
    <location>
        <begin position="237"/>
        <end position="255"/>
    </location>
</feature>
<organism evidence="8 9">
    <name type="scientific">Guptibacillus hwajinpoensis</name>
    <dbReference type="NCBI Taxonomy" id="208199"/>
    <lineage>
        <taxon>Bacteria</taxon>
        <taxon>Bacillati</taxon>
        <taxon>Bacillota</taxon>
        <taxon>Bacilli</taxon>
        <taxon>Bacillales</taxon>
        <taxon>Guptibacillaceae</taxon>
        <taxon>Guptibacillus</taxon>
    </lineage>
</organism>
<comment type="similarity">
    <text evidence="2">Belongs to the nucleobase:cation symporter-2 (NCS2) (TC 2.A.40) family. Azg-like subfamily.</text>
</comment>
<dbReference type="Pfam" id="PF00860">
    <property type="entry name" value="Xan_ur_permease"/>
    <property type="match status" value="1"/>
</dbReference>
<evidence type="ECO:0000313" key="8">
    <source>
        <dbReference type="EMBL" id="KMM39008.1"/>
    </source>
</evidence>
<evidence type="ECO:0000313" key="9">
    <source>
        <dbReference type="Proteomes" id="UP000035996"/>
    </source>
</evidence>
<dbReference type="InterPro" id="IPR045018">
    <property type="entry name" value="Azg-like"/>
</dbReference>
<feature type="transmembrane region" description="Helical" evidence="7">
    <location>
        <begin position="168"/>
        <end position="188"/>
    </location>
</feature>
<feature type="transmembrane region" description="Helical" evidence="7">
    <location>
        <begin position="311"/>
        <end position="330"/>
    </location>
</feature>
<dbReference type="Proteomes" id="UP000035996">
    <property type="component" value="Unassembled WGS sequence"/>
</dbReference>
<keyword evidence="9" id="KW-1185">Reference proteome</keyword>
<dbReference type="OrthoDB" id="9808458at2"/>
<gene>
    <name evidence="8" type="ORF">AB986_07145</name>
</gene>
<dbReference type="EMBL" id="LELK01000001">
    <property type="protein sequence ID" value="KMM39008.1"/>
    <property type="molecule type" value="Genomic_DNA"/>
</dbReference>
<feature type="transmembrane region" description="Helical" evidence="7">
    <location>
        <begin position="406"/>
        <end position="423"/>
    </location>
</feature>
<comment type="caution">
    <text evidence="8">The sequence shown here is derived from an EMBL/GenBank/DDBJ whole genome shotgun (WGS) entry which is preliminary data.</text>
</comment>
<feature type="transmembrane region" description="Helical" evidence="7">
    <location>
        <begin position="195"/>
        <end position="212"/>
    </location>
</feature>
<accession>A0A0J6D125</accession>
<evidence type="ECO:0000256" key="3">
    <source>
        <dbReference type="ARBA" id="ARBA00022448"/>
    </source>
</evidence>
<comment type="subcellular location">
    <subcellularLocation>
        <location evidence="1">Membrane</location>
        <topology evidence="1">Multi-pass membrane protein</topology>
    </subcellularLocation>
</comment>